<dbReference type="Proteomes" id="UP000288972">
    <property type="component" value="Chromosome"/>
</dbReference>
<keyword evidence="4" id="KW-1185">Reference proteome</keyword>
<proteinExistence type="predicted"/>
<accession>A0AAE5WWM3</accession>
<gene>
    <name evidence="2" type="ORF">EAS56_23920</name>
    <name evidence="1" type="ORF">XH91_03060</name>
</gene>
<reference evidence="1 3" key="1">
    <citation type="submission" date="2018-06" db="EMBL/GenBank/DDBJ databases">
        <title>Comparative genomics of rhizobia nodulating Arachis hypogaea in China.</title>
        <authorList>
            <person name="Li Y."/>
        </authorList>
    </citation>
    <scope>NUCLEOTIDE SEQUENCE [LARGE SCALE GENOMIC DNA]</scope>
    <source>
        <strain evidence="1 3">CCBAU 51670</strain>
    </source>
</reference>
<evidence type="ECO:0000313" key="2">
    <source>
        <dbReference type="EMBL" id="RXH09999.1"/>
    </source>
</evidence>
<organism evidence="1 3">
    <name type="scientific">Bradyrhizobium guangzhouense</name>
    <dbReference type="NCBI Taxonomy" id="1325095"/>
    <lineage>
        <taxon>Bacteria</taxon>
        <taxon>Pseudomonadati</taxon>
        <taxon>Pseudomonadota</taxon>
        <taxon>Alphaproteobacteria</taxon>
        <taxon>Hyphomicrobiales</taxon>
        <taxon>Nitrobacteraceae</taxon>
        <taxon>Bradyrhizobium</taxon>
    </lineage>
</organism>
<evidence type="ECO:0000313" key="1">
    <source>
        <dbReference type="EMBL" id="QAU44432.1"/>
    </source>
</evidence>
<dbReference type="EMBL" id="RDQZ01000022">
    <property type="protein sequence ID" value="RXH09999.1"/>
    <property type="molecule type" value="Genomic_DNA"/>
</dbReference>
<protein>
    <submittedName>
        <fullName evidence="1">Uncharacterized protein</fullName>
    </submittedName>
</protein>
<dbReference type="EMBL" id="CP030053">
    <property type="protein sequence ID" value="QAU44432.1"/>
    <property type="molecule type" value="Genomic_DNA"/>
</dbReference>
<dbReference type="AlphaFoldDB" id="A0AAE5WWM3"/>
<evidence type="ECO:0000313" key="3">
    <source>
        <dbReference type="Proteomes" id="UP000288972"/>
    </source>
</evidence>
<reference evidence="2 4" key="2">
    <citation type="submission" date="2018-10" db="EMBL/GenBank/DDBJ databases">
        <title>Bradyrhizobium sp. nov., effective nodules isolated from peanut in China.</title>
        <authorList>
            <person name="Li Y."/>
        </authorList>
    </citation>
    <scope>NUCLEOTIDE SEQUENCE [LARGE SCALE GENOMIC DNA]</scope>
    <source>
        <strain evidence="2 4">CCBAU 53426</strain>
    </source>
</reference>
<sequence length="86" mass="8974">MVSGGSVIGAYFHAHDGDFGSLEAKMRKILSQGLASGMRRKLFSSLGLNVAPYRLGGAPSSQPVAQDAMLSLALADTRGRPVALRS</sequence>
<dbReference type="KEGG" id="bgz:XH91_03060"/>
<name>A0AAE5WWM3_9BRAD</name>
<evidence type="ECO:0000313" key="4">
    <source>
        <dbReference type="Proteomes" id="UP000290401"/>
    </source>
</evidence>
<dbReference type="Proteomes" id="UP000290401">
    <property type="component" value="Unassembled WGS sequence"/>
</dbReference>